<feature type="transmembrane region" description="Helical" evidence="1">
    <location>
        <begin position="344"/>
        <end position="363"/>
    </location>
</feature>
<evidence type="ECO:0000313" key="3">
    <source>
        <dbReference type="Proteomes" id="UP000230025"/>
    </source>
</evidence>
<dbReference type="InterPro" id="IPR011330">
    <property type="entry name" value="Glyco_hydro/deAcase_b/a-brl"/>
</dbReference>
<dbReference type="AlphaFoldDB" id="A0A2M7GZY1"/>
<reference evidence="3" key="1">
    <citation type="submission" date="2017-09" db="EMBL/GenBank/DDBJ databases">
        <title>Depth-based differentiation of microbial function through sediment-hosted aquifers and enrichment of novel symbionts in the deep terrestrial subsurface.</title>
        <authorList>
            <person name="Probst A.J."/>
            <person name="Ladd B."/>
            <person name="Jarett J.K."/>
            <person name="Geller-Mcgrath D.E."/>
            <person name="Sieber C.M.K."/>
            <person name="Emerson J.B."/>
            <person name="Anantharaman K."/>
            <person name="Thomas B.C."/>
            <person name="Malmstrom R."/>
            <person name="Stieglmeier M."/>
            <person name="Klingl A."/>
            <person name="Woyke T."/>
            <person name="Ryan C.M."/>
            <person name="Banfield J.F."/>
        </authorList>
    </citation>
    <scope>NUCLEOTIDE SEQUENCE [LARGE SCALE GENOMIC DNA]</scope>
</reference>
<evidence type="ECO:0000256" key="1">
    <source>
        <dbReference type="SAM" id="Phobius"/>
    </source>
</evidence>
<keyword evidence="1" id="KW-1133">Transmembrane helix</keyword>
<dbReference type="Pfam" id="PF10096">
    <property type="entry name" value="DUF2334"/>
    <property type="match status" value="1"/>
</dbReference>
<evidence type="ECO:0000313" key="2">
    <source>
        <dbReference type="EMBL" id="PIW34052.1"/>
    </source>
</evidence>
<keyword evidence="1" id="KW-0472">Membrane</keyword>
<dbReference type="EMBL" id="PFFY01000061">
    <property type="protein sequence ID" value="PIW34052.1"/>
    <property type="molecule type" value="Genomic_DNA"/>
</dbReference>
<gene>
    <name evidence="2" type="ORF">COW28_01350</name>
</gene>
<dbReference type="GO" id="GO:0005975">
    <property type="term" value="P:carbohydrate metabolic process"/>
    <property type="evidence" value="ECO:0007669"/>
    <property type="project" value="InterPro"/>
</dbReference>
<organism evidence="2 3">
    <name type="scientific">bacterium (Candidatus Ratteibacteria) CG15_BIG_FIL_POST_REV_8_21_14_020_41_12</name>
    <dbReference type="NCBI Taxonomy" id="2014291"/>
    <lineage>
        <taxon>Bacteria</taxon>
        <taxon>Candidatus Ratteibacteria</taxon>
    </lineage>
</organism>
<evidence type="ECO:0008006" key="4">
    <source>
        <dbReference type="Google" id="ProtNLM"/>
    </source>
</evidence>
<dbReference type="SUPFAM" id="SSF88713">
    <property type="entry name" value="Glycoside hydrolase/deacetylase"/>
    <property type="match status" value="1"/>
</dbReference>
<keyword evidence="1" id="KW-0812">Transmembrane</keyword>
<accession>A0A2M7GZY1</accession>
<protein>
    <recommendedName>
        <fullName evidence="4">NodB homology domain-containing protein</fullName>
    </recommendedName>
</protein>
<feature type="transmembrane region" description="Helical" evidence="1">
    <location>
        <begin position="314"/>
        <end position="337"/>
    </location>
</feature>
<sequence>MLKRKYLIINIAIFLSLLIIILFSRLFSLSHYFKLQANPEKKLIVVFRNDDIQNFSGSKLELKLFRIFKENNISQTYALVPFEINLLEKRELMKILKEHLKLGLAEIALHGYAHQDLGKRTEFLGRPLAEQFKKIKVGKSYLEDLFKIKIITFIPPFNSYDLNTIKACRENNIKVLSSSNFFFYKDISDIAIVNASALLFTPLSELELARKNGGNLSVFIIYYHSYMGNIYPKDDYYGQMEKLIKYIKSKDNIEVITLGEAGLKYPDYFRERYRIDGWAAKANTLLNFYRQKEMNKKLNRLSICSESNRKITCFIFISFLYVYGALFLIGFLLALFLNLIKRKLVYFISPVLLLIWIVMVKNFGSDYRIGVVDISFLVLAIGFIFNVIISYLTESYERFAPKMLTIVEGK</sequence>
<feature type="transmembrane region" description="Helical" evidence="1">
    <location>
        <begin position="369"/>
        <end position="393"/>
    </location>
</feature>
<dbReference type="Gene3D" id="3.20.20.370">
    <property type="entry name" value="Glycoside hydrolase/deacetylase"/>
    <property type="match status" value="1"/>
</dbReference>
<proteinExistence type="predicted"/>
<name>A0A2M7GZY1_9BACT</name>
<dbReference type="Proteomes" id="UP000230025">
    <property type="component" value="Unassembled WGS sequence"/>
</dbReference>
<feature type="transmembrane region" description="Helical" evidence="1">
    <location>
        <begin position="7"/>
        <end position="27"/>
    </location>
</feature>
<comment type="caution">
    <text evidence="2">The sequence shown here is derived from an EMBL/GenBank/DDBJ whole genome shotgun (WGS) entry which is preliminary data.</text>
</comment>
<dbReference type="InterPro" id="IPR018763">
    <property type="entry name" value="DUF2334"/>
</dbReference>